<evidence type="ECO:0000256" key="1">
    <source>
        <dbReference type="SAM" id="MobiDB-lite"/>
    </source>
</evidence>
<sequence>MSQPDAALTPHARLRLARLVVESGWTYLAAASCSWSPHEPPRNGPIASAPKLKGRAGWPTAARDPNGSKPEVVRQIMRPRVASPIGPVQSAGRMAYAAICADGKAAIAIGVRQRAVPWLLSVTLPSNEWCPTWLGLQVLSRGSLLGSAYHSEADPPVACSSNGKIERFHRALADDWATHGSGRVLTCTDAHR</sequence>
<evidence type="ECO:0000313" key="3">
    <source>
        <dbReference type="Proteomes" id="UP000182227"/>
    </source>
</evidence>
<reference evidence="2 3" key="1">
    <citation type="submission" date="2015-03" db="EMBL/GenBank/DDBJ databases">
        <authorList>
            <person name="Murphy D."/>
        </authorList>
    </citation>
    <scope>NUCLEOTIDE SEQUENCE [LARGE SCALE GENOMIC DNA]</scope>
    <source>
        <strain evidence="2 3">D16</strain>
    </source>
</reference>
<dbReference type="AlphaFoldDB" id="A0A0U1D3H6"/>
<organism evidence="2 3">
    <name type="scientific">Mycolicibacterium conceptionense</name>
    <dbReference type="NCBI Taxonomy" id="451644"/>
    <lineage>
        <taxon>Bacteria</taxon>
        <taxon>Bacillati</taxon>
        <taxon>Actinomycetota</taxon>
        <taxon>Actinomycetes</taxon>
        <taxon>Mycobacteriales</taxon>
        <taxon>Mycobacteriaceae</taxon>
        <taxon>Mycolicibacterium</taxon>
    </lineage>
</organism>
<feature type="region of interest" description="Disordered" evidence="1">
    <location>
        <begin position="35"/>
        <end position="69"/>
    </location>
</feature>
<accession>A0A0U1D3H6</accession>
<dbReference type="EMBL" id="CTEF01000001">
    <property type="protein sequence ID" value="CQD06425.1"/>
    <property type="molecule type" value="Genomic_DNA"/>
</dbReference>
<evidence type="ECO:0000313" key="2">
    <source>
        <dbReference type="EMBL" id="CQD06425.1"/>
    </source>
</evidence>
<dbReference type="Proteomes" id="UP000182227">
    <property type="component" value="Unassembled WGS sequence"/>
</dbReference>
<gene>
    <name evidence="2" type="ORF">BN970_01190</name>
</gene>
<name>A0A0U1D3H6_9MYCO</name>
<protein>
    <submittedName>
        <fullName evidence="2">Integrase catalytic subunit</fullName>
    </submittedName>
</protein>
<proteinExistence type="predicted"/>